<accession>A0A0H5QFX8</accession>
<keyword evidence="1" id="KW-0472">Membrane</keyword>
<geneLocation type="plasmid" evidence="2">
    <name>pRGRH0410</name>
</geneLocation>
<reference evidence="2" key="1">
    <citation type="submission" date="2015-06" db="EMBL/GenBank/DDBJ databases">
        <authorList>
            <person name="Joergensen T."/>
        </authorList>
    </citation>
    <scope>NUCLEOTIDE SEQUENCE</scope>
    <source>
        <plasmid evidence="2">pRGRH0410</plasmid>
    </source>
</reference>
<sequence length="112" mass="12687">MWWADDGLLRPQLAHHQPTFVGFILIIIVIAKAWAFCGLLNVVADGCVLAWNVTQTERKLPKISLRDSGRAQTDRHSVSCIVMQRAENVPDAFFRFARWKASLFAVFASESR</sequence>
<feature type="transmembrane region" description="Helical" evidence="1">
    <location>
        <begin position="20"/>
        <end position="53"/>
    </location>
</feature>
<dbReference type="EMBL" id="LN853056">
    <property type="protein sequence ID" value="CRY94937.1"/>
    <property type="molecule type" value="Genomic_DNA"/>
</dbReference>
<evidence type="ECO:0000256" key="1">
    <source>
        <dbReference type="SAM" id="Phobius"/>
    </source>
</evidence>
<organism evidence="2">
    <name type="scientific">uncultured prokaryote</name>
    <dbReference type="NCBI Taxonomy" id="198431"/>
    <lineage>
        <taxon>unclassified sequences</taxon>
        <taxon>environmental samples</taxon>
    </lineage>
</organism>
<proteinExistence type="predicted"/>
<name>A0A0H5QFX8_9ZZZZ</name>
<keyword evidence="2" id="KW-0614">Plasmid</keyword>
<dbReference type="AlphaFoldDB" id="A0A0H5QFX8"/>
<evidence type="ECO:0000313" key="2">
    <source>
        <dbReference type="EMBL" id="CRY94937.1"/>
    </source>
</evidence>
<keyword evidence="1" id="KW-0812">Transmembrane</keyword>
<keyword evidence="1" id="KW-1133">Transmembrane helix</keyword>
<protein>
    <submittedName>
        <fullName evidence="2">Uncharacterized protein</fullName>
    </submittedName>
</protein>
<reference evidence="2" key="2">
    <citation type="submission" date="2015-07" db="EMBL/GenBank/DDBJ databases">
        <title>Plasmids, circular viruses and viroids from rat gut.</title>
        <authorList>
            <person name="Jorgensen T.J."/>
            <person name="Hansen M.A."/>
            <person name="Xu Z."/>
            <person name="Tabak M.A."/>
            <person name="Sorensen S.J."/>
            <person name="Hansen L.H."/>
        </authorList>
    </citation>
    <scope>NUCLEOTIDE SEQUENCE</scope>
    <source>
        <plasmid evidence="2">pRGRH0410</plasmid>
    </source>
</reference>